<comment type="caution">
    <text evidence="1">The sequence shown here is derived from an EMBL/GenBank/DDBJ whole genome shotgun (WGS) entry which is preliminary data.</text>
</comment>
<organism evidence="1 2">
    <name type="scientific">Aeromicrobium endophyticum</name>
    <dbReference type="NCBI Taxonomy" id="2292704"/>
    <lineage>
        <taxon>Bacteria</taxon>
        <taxon>Bacillati</taxon>
        <taxon>Actinomycetota</taxon>
        <taxon>Actinomycetes</taxon>
        <taxon>Propionibacteriales</taxon>
        <taxon>Nocardioidaceae</taxon>
        <taxon>Aeromicrobium</taxon>
    </lineage>
</organism>
<dbReference type="SUPFAM" id="SSF51161">
    <property type="entry name" value="Trimeric LpxA-like enzymes"/>
    <property type="match status" value="1"/>
</dbReference>
<evidence type="ECO:0000313" key="1">
    <source>
        <dbReference type="EMBL" id="REK72938.1"/>
    </source>
</evidence>
<proteinExistence type="predicted"/>
<dbReference type="Gene3D" id="2.160.10.10">
    <property type="entry name" value="Hexapeptide repeat proteins"/>
    <property type="match status" value="1"/>
</dbReference>
<dbReference type="InterPro" id="IPR050179">
    <property type="entry name" value="Trans_hexapeptide_repeat"/>
</dbReference>
<keyword evidence="2" id="KW-1185">Reference proteome</keyword>
<dbReference type="Pfam" id="PF00132">
    <property type="entry name" value="Hexapep"/>
    <property type="match status" value="1"/>
</dbReference>
<dbReference type="PANTHER" id="PTHR43300:SF10">
    <property type="entry name" value="2,3,4,5-TETRAHYDROPYRIDINE-2,6-DICARBOXYLATE N-ACETYLTRANSFERASE"/>
    <property type="match status" value="1"/>
</dbReference>
<reference evidence="1 2" key="1">
    <citation type="submission" date="2018-08" db="EMBL/GenBank/DDBJ databases">
        <title>Aeromicrobium sp. M2KJ-4, whole genome shotgun sequence.</title>
        <authorList>
            <person name="Tuo L."/>
        </authorList>
    </citation>
    <scope>NUCLEOTIDE SEQUENCE [LARGE SCALE GENOMIC DNA]</scope>
    <source>
        <strain evidence="1 2">M2KJ-4</strain>
    </source>
</reference>
<name>A0A371PBL5_9ACTN</name>
<gene>
    <name evidence="1" type="ORF">DX116_04925</name>
</gene>
<dbReference type="InterPro" id="IPR001451">
    <property type="entry name" value="Hexapep"/>
</dbReference>
<dbReference type="GO" id="GO:0016740">
    <property type="term" value="F:transferase activity"/>
    <property type="evidence" value="ECO:0007669"/>
    <property type="project" value="UniProtKB-KW"/>
</dbReference>
<dbReference type="EMBL" id="QUBR01000001">
    <property type="protein sequence ID" value="REK72938.1"/>
    <property type="molecule type" value="Genomic_DNA"/>
</dbReference>
<evidence type="ECO:0000313" key="2">
    <source>
        <dbReference type="Proteomes" id="UP000265581"/>
    </source>
</evidence>
<dbReference type="CDD" id="cd03349">
    <property type="entry name" value="LbH_XAT"/>
    <property type="match status" value="1"/>
</dbReference>
<keyword evidence="1" id="KW-0808">Transferase</keyword>
<accession>A0A371PBL5</accession>
<protein>
    <submittedName>
        <fullName evidence="1">Antibiotic acetyltransferase</fullName>
    </submittedName>
</protein>
<dbReference type="AlphaFoldDB" id="A0A371PBL5"/>
<dbReference type="PANTHER" id="PTHR43300">
    <property type="entry name" value="ACETYLTRANSFERASE"/>
    <property type="match status" value="1"/>
</dbReference>
<sequence>MMAVDSLRSAPRRNVSEHIRGDHHVRRVGSSRLLVEPPVRVLGDLLLRSDTRVGCFTEFGQHVEVQAADIGRYSEIGNNSTIGATGHPLTWMGVSAFQYKAATWGWHPAAAEAEVIDPEAGGRQSFRSVGPDRAWIGNDVWLGAGVVVLRGVTIGDGCIVAANAVVTKDLPPYTICGGLPAKVIKKRLPDDVRDALVALQWWRHSPNQLAGIPFDDPAAAAAALRPRIKAGLEPYDPGFVEIPKPDEPRRRFARFR</sequence>
<dbReference type="InterPro" id="IPR011004">
    <property type="entry name" value="Trimer_LpxA-like_sf"/>
</dbReference>
<dbReference type="Proteomes" id="UP000265581">
    <property type="component" value="Unassembled WGS sequence"/>
</dbReference>